<dbReference type="PROSITE" id="PS50075">
    <property type="entry name" value="CARRIER"/>
    <property type="match status" value="1"/>
</dbReference>
<dbReference type="InterPro" id="IPR045851">
    <property type="entry name" value="AMP-bd_C_sf"/>
</dbReference>
<protein>
    <recommendedName>
        <fullName evidence="3">Carrier domain-containing protein</fullName>
    </recommendedName>
</protein>
<dbReference type="InterPro" id="IPR009081">
    <property type="entry name" value="PP-bd_ACP"/>
</dbReference>
<dbReference type="PROSITE" id="PS00012">
    <property type="entry name" value="PHOSPHOPANTETHEINE"/>
    <property type="match status" value="1"/>
</dbReference>
<keyword evidence="2" id="KW-0597">Phosphoprotein</keyword>
<dbReference type="Pfam" id="PF00550">
    <property type="entry name" value="PP-binding"/>
    <property type="match status" value="1"/>
</dbReference>
<dbReference type="InterPro" id="IPR025110">
    <property type="entry name" value="AMP-bd_C"/>
</dbReference>
<evidence type="ECO:0000313" key="4">
    <source>
        <dbReference type="EMBL" id="GAA0373631.1"/>
    </source>
</evidence>
<dbReference type="Gene3D" id="1.10.1200.10">
    <property type="entry name" value="ACP-like"/>
    <property type="match status" value="1"/>
</dbReference>
<proteinExistence type="predicted"/>
<dbReference type="InterPro" id="IPR006162">
    <property type="entry name" value="Ppantetheine_attach_site"/>
</dbReference>
<reference evidence="4 5" key="1">
    <citation type="journal article" date="2019" name="Int. J. Syst. Evol. Microbiol.">
        <title>The Global Catalogue of Microorganisms (GCM) 10K type strain sequencing project: providing services to taxonomists for standard genome sequencing and annotation.</title>
        <authorList>
            <consortium name="The Broad Institute Genomics Platform"/>
            <consortium name="The Broad Institute Genome Sequencing Center for Infectious Disease"/>
            <person name="Wu L."/>
            <person name="Ma J."/>
        </authorList>
    </citation>
    <scope>NUCLEOTIDE SEQUENCE [LARGE SCALE GENOMIC DNA]</scope>
    <source>
        <strain evidence="4 5">JCM 3146</strain>
    </source>
</reference>
<name>A0ABN0XV21_9ACTN</name>
<dbReference type="SUPFAM" id="SSF56801">
    <property type="entry name" value="Acetyl-CoA synthetase-like"/>
    <property type="match status" value="1"/>
</dbReference>
<dbReference type="Pfam" id="PF13193">
    <property type="entry name" value="AMP-binding_C"/>
    <property type="match status" value="1"/>
</dbReference>
<feature type="domain" description="Carrier" evidence="3">
    <location>
        <begin position="117"/>
        <end position="191"/>
    </location>
</feature>
<dbReference type="InterPro" id="IPR020806">
    <property type="entry name" value="PKS_PP-bd"/>
</dbReference>
<dbReference type="SUPFAM" id="SSF47336">
    <property type="entry name" value="ACP-like"/>
    <property type="match status" value="1"/>
</dbReference>
<dbReference type="PANTHER" id="PTHR45527:SF1">
    <property type="entry name" value="FATTY ACID SYNTHASE"/>
    <property type="match status" value="1"/>
</dbReference>
<evidence type="ECO:0000313" key="5">
    <source>
        <dbReference type="Proteomes" id="UP001501822"/>
    </source>
</evidence>
<dbReference type="PANTHER" id="PTHR45527">
    <property type="entry name" value="NONRIBOSOMAL PEPTIDE SYNTHETASE"/>
    <property type="match status" value="1"/>
</dbReference>
<dbReference type="EMBL" id="BAAABM010000077">
    <property type="protein sequence ID" value="GAA0373631.1"/>
    <property type="molecule type" value="Genomic_DNA"/>
</dbReference>
<organism evidence="4 5">
    <name type="scientific">Actinoallomurus spadix</name>
    <dbReference type="NCBI Taxonomy" id="79912"/>
    <lineage>
        <taxon>Bacteria</taxon>
        <taxon>Bacillati</taxon>
        <taxon>Actinomycetota</taxon>
        <taxon>Actinomycetes</taxon>
        <taxon>Streptosporangiales</taxon>
        <taxon>Thermomonosporaceae</taxon>
        <taxon>Actinoallomurus</taxon>
    </lineage>
</organism>
<evidence type="ECO:0000256" key="1">
    <source>
        <dbReference type="ARBA" id="ARBA00022450"/>
    </source>
</evidence>
<keyword evidence="5" id="KW-1185">Reference proteome</keyword>
<evidence type="ECO:0000256" key="2">
    <source>
        <dbReference type="ARBA" id="ARBA00022553"/>
    </source>
</evidence>
<evidence type="ECO:0000259" key="3">
    <source>
        <dbReference type="PROSITE" id="PS50075"/>
    </source>
</evidence>
<dbReference type="Proteomes" id="UP001501822">
    <property type="component" value="Unassembled WGS sequence"/>
</dbReference>
<dbReference type="Gene3D" id="3.30.300.30">
    <property type="match status" value="1"/>
</dbReference>
<accession>A0ABN0XV21</accession>
<dbReference type="InterPro" id="IPR036736">
    <property type="entry name" value="ACP-like_sf"/>
</dbReference>
<gene>
    <name evidence="4" type="ORF">GCM10010151_74560</name>
</gene>
<dbReference type="SMART" id="SM00823">
    <property type="entry name" value="PKS_PP"/>
    <property type="match status" value="1"/>
</dbReference>
<comment type="caution">
    <text evidence="4">The sequence shown here is derived from an EMBL/GenBank/DDBJ whole genome shotgun (WGS) entry which is preliminary data.</text>
</comment>
<sequence>MEFVGRVDDQVKVRGYRVEPGEVRAVLASHPGVRDAAVVVHEAVPGDRRLVGYVVPVDVGDPPGAVELAGHCGTRLPEYMVPSAFIVIEAIPLNANGKLDRTALPAPDHVPDEDRTAPRGVVEERIAALWTDLFGLRTGVHNDFFKVGGNSILAIRLIAGIQQEFDVDLPVRTVFERPTIAGLAEAVEFRIRAEIAELSDADLAAARTSLKEDRA</sequence>
<keyword evidence="1" id="KW-0596">Phosphopantetheine</keyword>